<evidence type="ECO:0000313" key="5">
    <source>
        <dbReference type="Proteomes" id="UP001310692"/>
    </source>
</evidence>
<keyword evidence="1 4" id="KW-0378">Hydrolase</keyword>
<dbReference type="GO" id="GO:0016787">
    <property type="term" value="F:hydrolase activity"/>
    <property type="evidence" value="ECO:0007669"/>
    <property type="project" value="UniProtKB-KW"/>
</dbReference>
<dbReference type="EMBL" id="JAZDRO010000002">
    <property type="protein sequence ID" value="MEE2566399.1"/>
    <property type="molecule type" value="Genomic_DNA"/>
</dbReference>
<dbReference type="InterPro" id="IPR001910">
    <property type="entry name" value="Inosine/uridine_hydrolase_dom"/>
</dbReference>
<dbReference type="CDD" id="cd02651">
    <property type="entry name" value="nuc_hydro_IU_UC_XIUA"/>
    <property type="match status" value="1"/>
</dbReference>
<gene>
    <name evidence="4" type="ORF">V0U35_06865</name>
</gene>
<organism evidence="4 5">
    <name type="scientific">Hyphobacterium marinum</name>
    <dbReference type="NCBI Taxonomy" id="3116574"/>
    <lineage>
        <taxon>Bacteria</taxon>
        <taxon>Pseudomonadati</taxon>
        <taxon>Pseudomonadota</taxon>
        <taxon>Alphaproteobacteria</taxon>
        <taxon>Maricaulales</taxon>
        <taxon>Maricaulaceae</taxon>
        <taxon>Hyphobacterium</taxon>
    </lineage>
</organism>
<dbReference type="InterPro" id="IPR023186">
    <property type="entry name" value="IUNH"/>
</dbReference>
<dbReference type="PANTHER" id="PTHR12304">
    <property type="entry name" value="INOSINE-URIDINE PREFERRING NUCLEOSIDE HYDROLASE"/>
    <property type="match status" value="1"/>
</dbReference>
<evidence type="ECO:0000259" key="3">
    <source>
        <dbReference type="Pfam" id="PF01156"/>
    </source>
</evidence>
<comment type="caution">
    <text evidence="4">The sequence shown here is derived from an EMBL/GenBank/DDBJ whole genome shotgun (WGS) entry which is preliminary data.</text>
</comment>
<evidence type="ECO:0000313" key="4">
    <source>
        <dbReference type="EMBL" id="MEE2566399.1"/>
    </source>
</evidence>
<dbReference type="Pfam" id="PF01156">
    <property type="entry name" value="IU_nuc_hydro"/>
    <property type="match status" value="1"/>
</dbReference>
<keyword evidence="2" id="KW-0326">Glycosidase</keyword>
<evidence type="ECO:0000256" key="1">
    <source>
        <dbReference type="ARBA" id="ARBA00022801"/>
    </source>
</evidence>
<dbReference type="InterPro" id="IPR036452">
    <property type="entry name" value="Ribo_hydro-like"/>
</dbReference>
<dbReference type="Gene3D" id="3.90.245.10">
    <property type="entry name" value="Ribonucleoside hydrolase-like"/>
    <property type="match status" value="1"/>
</dbReference>
<dbReference type="RefSeq" id="WP_330195940.1">
    <property type="nucleotide sequence ID" value="NZ_JAZDRO010000002.1"/>
</dbReference>
<name>A0ABU7LXV8_9PROT</name>
<feature type="domain" description="Inosine/uridine-preferring nucleoside hydrolase" evidence="3">
    <location>
        <begin position="8"/>
        <end position="300"/>
    </location>
</feature>
<dbReference type="SUPFAM" id="SSF53590">
    <property type="entry name" value="Nucleoside hydrolase"/>
    <property type="match status" value="1"/>
</dbReference>
<protein>
    <submittedName>
        <fullName evidence="4">Nucleoside hydrolase</fullName>
    </submittedName>
</protein>
<keyword evidence="5" id="KW-1185">Reference proteome</keyword>
<dbReference type="Proteomes" id="UP001310692">
    <property type="component" value="Unassembled WGS sequence"/>
</dbReference>
<reference evidence="4 5" key="1">
    <citation type="submission" date="2024-01" db="EMBL/GenBank/DDBJ databases">
        <title>Hyphobacterium bacterium isolated from marine sediment.</title>
        <authorList>
            <person name="Zhao S."/>
        </authorList>
    </citation>
    <scope>NUCLEOTIDE SEQUENCE [LARGE SCALE GENOMIC DNA]</scope>
    <source>
        <strain evidence="4 5">Y60-23</strain>
    </source>
</reference>
<accession>A0ABU7LXV8</accession>
<proteinExistence type="predicted"/>
<sequence length="312" mass="33034">MPLPPRPLIIDCDPGVDDCFALFAACASPELDVQAVCTVAGNVRLDTCTRNALGALALAGRHDIPVYPGSDRPLSVAPVYADHIHGETGLGRAELPPPLRHPEPVHAVDHLVGLLKNAPERSVTLAPTGPLTNLAAALECDPGIARGINEVVLMGGADTEGGNISPHAEFNIYADPHAAKIVFESGLPLTVLSLDVTLQLRCTPERMAELDAADTPVTRAASAMIGHVNAIYGEIYGKAGAALHDPTVILYLLSPDLFETRTVRAEIVCEPEDWRGHTRVVNASGADANAVWVDAIDAEAGFALLLERMRRL</sequence>
<dbReference type="PANTHER" id="PTHR12304:SF4">
    <property type="entry name" value="URIDINE NUCLEOSIDASE"/>
    <property type="match status" value="1"/>
</dbReference>
<evidence type="ECO:0000256" key="2">
    <source>
        <dbReference type="ARBA" id="ARBA00023295"/>
    </source>
</evidence>